<evidence type="ECO:0000313" key="3">
    <source>
        <dbReference type="Proteomes" id="UP001476798"/>
    </source>
</evidence>
<keyword evidence="3" id="KW-1185">Reference proteome</keyword>
<reference evidence="2 3" key="1">
    <citation type="submission" date="2021-06" db="EMBL/GenBank/DDBJ databases">
        <authorList>
            <person name="Palmer J.M."/>
        </authorList>
    </citation>
    <scope>NUCLEOTIDE SEQUENCE [LARGE SCALE GENOMIC DNA]</scope>
    <source>
        <strain evidence="2 3">GA_2019</strain>
        <tissue evidence="2">Muscle</tissue>
    </source>
</reference>
<proteinExistence type="predicted"/>
<protein>
    <submittedName>
        <fullName evidence="2">Uncharacterized protein</fullName>
    </submittedName>
</protein>
<dbReference type="EMBL" id="JAHRIO010032775">
    <property type="protein sequence ID" value="MEQ2169379.1"/>
    <property type="molecule type" value="Genomic_DNA"/>
</dbReference>
<name>A0ABV0NET0_9TELE</name>
<evidence type="ECO:0000313" key="2">
    <source>
        <dbReference type="EMBL" id="MEQ2169379.1"/>
    </source>
</evidence>
<feature type="region of interest" description="Disordered" evidence="1">
    <location>
        <begin position="1"/>
        <end position="55"/>
    </location>
</feature>
<evidence type="ECO:0000256" key="1">
    <source>
        <dbReference type="SAM" id="MobiDB-lite"/>
    </source>
</evidence>
<gene>
    <name evidence="2" type="ORF">GOODEAATRI_024649</name>
</gene>
<accession>A0ABV0NET0</accession>
<sequence length="115" mass="12426">MGVEMETGTFSCRDSANPPDRYAITAGKQDQTGVLPVPASEAESSDLRLAPKASSASSRVAVCYGDFPFLAERRWRAPCFSSRGRRLQEGQVGCRDRARPSGQVQGSPLQMACRS</sequence>
<organism evidence="2 3">
    <name type="scientific">Goodea atripinnis</name>
    <dbReference type="NCBI Taxonomy" id="208336"/>
    <lineage>
        <taxon>Eukaryota</taxon>
        <taxon>Metazoa</taxon>
        <taxon>Chordata</taxon>
        <taxon>Craniata</taxon>
        <taxon>Vertebrata</taxon>
        <taxon>Euteleostomi</taxon>
        <taxon>Actinopterygii</taxon>
        <taxon>Neopterygii</taxon>
        <taxon>Teleostei</taxon>
        <taxon>Neoteleostei</taxon>
        <taxon>Acanthomorphata</taxon>
        <taxon>Ovalentaria</taxon>
        <taxon>Atherinomorphae</taxon>
        <taxon>Cyprinodontiformes</taxon>
        <taxon>Goodeidae</taxon>
        <taxon>Goodea</taxon>
    </lineage>
</organism>
<feature type="region of interest" description="Disordered" evidence="1">
    <location>
        <begin position="88"/>
        <end position="115"/>
    </location>
</feature>
<dbReference type="Proteomes" id="UP001476798">
    <property type="component" value="Unassembled WGS sequence"/>
</dbReference>
<comment type="caution">
    <text evidence="2">The sequence shown here is derived from an EMBL/GenBank/DDBJ whole genome shotgun (WGS) entry which is preliminary data.</text>
</comment>